<dbReference type="Proteomes" id="UP000008207">
    <property type="component" value="Chromosome"/>
</dbReference>
<gene>
    <name evidence="3" type="ordered locus">Mnod_0504</name>
</gene>
<feature type="chain" id="PRO_5002873950" description="DUF3616 domain-containing protein" evidence="1">
    <location>
        <begin position="25"/>
        <end position="340"/>
    </location>
</feature>
<dbReference type="EMBL" id="CP001349">
    <property type="protein sequence ID" value="ACL55545.1"/>
    <property type="molecule type" value="Genomic_DNA"/>
</dbReference>
<evidence type="ECO:0000256" key="1">
    <source>
        <dbReference type="SAM" id="SignalP"/>
    </source>
</evidence>
<dbReference type="OrthoDB" id="423529at2"/>
<feature type="signal peptide" evidence="1">
    <location>
        <begin position="1"/>
        <end position="24"/>
    </location>
</feature>
<dbReference type="Pfam" id="PF12275">
    <property type="entry name" value="DUF3616"/>
    <property type="match status" value="2"/>
</dbReference>
<name>B8ICF7_METNO</name>
<feature type="domain" description="DUF3616" evidence="2">
    <location>
        <begin position="98"/>
        <end position="138"/>
    </location>
</feature>
<sequence>MQRHGLPALMLFCALTAVTGVAGAKDAETWRVEGKLVGKDKKSKDVSGIACAPANGGQARKCLVIDDNLQAAQIVELHADHLKTDKDQKVPLIRNEFGGEALELDGEGVAYADGLFYVIGSHGHPRDKKGKLKSAEHADMVAARIAAASQIVRVRLSPEGKGSVVPPVASLTRAIEAEPALAPFAGRRLENDGVTIEGIAVRGDRLYAGFRGPPLDNGRAAVLAVDLGSAFGEAPAKPSRLFRLPVGERRGVRDLAVHGTKILVLVGPVGDEPGPSSIYEWDGESDEAIRSLGDLGALAGVSPKQKPEAILPLDTTPSGLRVLVMFDGEEEGAPIVVTLP</sequence>
<dbReference type="AlphaFoldDB" id="B8ICF7"/>
<feature type="domain" description="DUF3616" evidence="2">
    <location>
        <begin position="170"/>
        <end position="328"/>
    </location>
</feature>
<keyword evidence="4" id="KW-1185">Reference proteome</keyword>
<organism evidence="3 4">
    <name type="scientific">Methylobacterium nodulans (strain LMG 21967 / CNCM I-2342 / ORS 2060)</name>
    <dbReference type="NCBI Taxonomy" id="460265"/>
    <lineage>
        <taxon>Bacteria</taxon>
        <taxon>Pseudomonadati</taxon>
        <taxon>Pseudomonadota</taxon>
        <taxon>Alphaproteobacteria</taxon>
        <taxon>Hyphomicrobiales</taxon>
        <taxon>Methylobacteriaceae</taxon>
        <taxon>Methylobacterium</taxon>
    </lineage>
</organism>
<dbReference type="RefSeq" id="WP_015927255.1">
    <property type="nucleotide sequence ID" value="NC_011894.1"/>
</dbReference>
<dbReference type="HOGENOM" id="CLU_854361_0_0_5"/>
<proteinExistence type="predicted"/>
<dbReference type="InterPro" id="IPR022060">
    <property type="entry name" value="DUF3616"/>
</dbReference>
<dbReference type="KEGG" id="mno:Mnod_0504"/>
<evidence type="ECO:0000313" key="3">
    <source>
        <dbReference type="EMBL" id="ACL55545.1"/>
    </source>
</evidence>
<evidence type="ECO:0000313" key="4">
    <source>
        <dbReference type="Proteomes" id="UP000008207"/>
    </source>
</evidence>
<protein>
    <recommendedName>
        <fullName evidence="2">DUF3616 domain-containing protein</fullName>
    </recommendedName>
</protein>
<keyword evidence="1" id="KW-0732">Signal</keyword>
<dbReference type="eggNOG" id="ENOG50334VM">
    <property type="taxonomic scope" value="Bacteria"/>
</dbReference>
<accession>B8ICF7</accession>
<reference evidence="3 4" key="1">
    <citation type="submission" date="2009-01" db="EMBL/GenBank/DDBJ databases">
        <title>Complete sequence of chromosome of Methylobacterium nodulans ORS 2060.</title>
        <authorList>
            <consortium name="US DOE Joint Genome Institute"/>
            <person name="Lucas S."/>
            <person name="Copeland A."/>
            <person name="Lapidus A."/>
            <person name="Glavina del Rio T."/>
            <person name="Dalin E."/>
            <person name="Tice H."/>
            <person name="Bruce D."/>
            <person name="Goodwin L."/>
            <person name="Pitluck S."/>
            <person name="Sims D."/>
            <person name="Brettin T."/>
            <person name="Detter J.C."/>
            <person name="Han C."/>
            <person name="Larimer F."/>
            <person name="Land M."/>
            <person name="Hauser L."/>
            <person name="Kyrpides N."/>
            <person name="Ivanova N."/>
            <person name="Marx C.J."/>
            <person name="Richardson P."/>
        </authorList>
    </citation>
    <scope>NUCLEOTIDE SEQUENCE [LARGE SCALE GENOMIC DNA]</scope>
    <source>
        <strain evidence="4">LMG 21967 / CNCM I-2342 / ORS 2060</strain>
    </source>
</reference>
<dbReference type="STRING" id="460265.Mnod_0504"/>
<evidence type="ECO:0000259" key="2">
    <source>
        <dbReference type="Pfam" id="PF12275"/>
    </source>
</evidence>